<proteinExistence type="predicted"/>
<dbReference type="EMBL" id="BK015412">
    <property type="protein sequence ID" value="DAE05588.1"/>
    <property type="molecule type" value="Genomic_DNA"/>
</dbReference>
<protein>
    <submittedName>
        <fullName evidence="1">Uncharacterized protein</fullName>
    </submittedName>
</protein>
<sequence length="39" mass="4342">MTNLVLYIPIISCTIQNPKYESALIAEQDSLLGIRVSYA</sequence>
<name>A0A8S5PHC9_9CAUD</name>
<reference evidence="1" key="1">
    <citation type="journal article" date="2021" name="Proc. Natl. Acad. Sci. U.S.A.">
        <title>A Catalog of Tens of Thousands of Viruses from Human Metagenomes Reveals Hidden Associations with Chronic Diseases.</title>
        <authorList>
            <person name="Tisza M.J."/>
            <person name="Buck C.B."/>
        </authorList>
    </citation>
    <scope>NUCLEOTIDE SEQUENCE</scope>
    <source>
        <strain evidence="1">CtuQh21</strain>
    </source>
</reference>
<organism evidence="1">
    <name type="scientific">Podoviridae sp. ctuQh21</name>
    <dbReference type="NCBI Taxonomy" id="2825284"/>
    <lineage>
        <taxon>Viruses</taxon>
        <taxon>Duplodnaviria</taxon>
        <taxon>Heunggongvirae</taxon>
        <taxon>Uroviricota</taxon>
        <taxon>Caudoviricetes</taxon>
    </lineage>
</organism>
<evidence type="ECO:0000313" key="1">
    <source>
        <dbReference type="EMBL" id="DAE05588.1"/>
    </source>
</evidence>
<accession>A0A8S5PHC9</accession>